<comment type="caution">
    <text evidence="3">The sequence shown here is derived from an EMBL/GenBank/DDBJ whole genome shotgun (WGS) entry which is preliminary data.</text>
</comment>
<proteinExistence type="predicted"/>
<name>A0A9Q0JHZ3_9ROSI</name>
<reference evidence="3" key="2">
    <citation type="journal article" date="2023" name="Plants (Basel)">
        <title>Annotation of the Turnera subulata (Passifloraceae) Draft Genome Reveals the S-Locus Evolved after the Divergence of Turneroideae from Passifloroideae in a Stepwise Manner.</title>
        <authorList>
            <person name="Henning P.M."/>
            <person name="Roalson E.H."/>
            <person name="Mir W."/>
            <person name="McCubbin A.G."/>
            <person name="Shore J.S."/>
        </authorList>
    </citation>
    <scope>NUCLEOTIDE SEQUENCE</scope>
    <source>
        <strain evidence="3">F60SS</strain>
    </source>
</reference>
<evidence type="ECO:0000313" key="4">
    <source>
        <dbReference type="Proteomes" id="UP001141552"/>
    </source>
</evidence>
<dbReference type="Proteomes" id="UP001141552">
    <property type="component" value="Unassembled WGS sequence"/>
</dbReference>
<dbReference type="EMBL" id="JAKUCV010002683">
    <property type="protein sequence ID" value="KAJ4841817.1"/>
    <property type="molecule type" value="Genomic_DNA"/>
</dbReference>
<dbReference type="OrthoDB" id="591557at2759"/>
<dbReference type="InterPro" id="IPR001810">
    <property type="entry name" value="F-box_dom"/>
</dbReference>
<reference evidence="3" key="1">
    <citation type="submission" date="2022-02" db="EMBL/GenBank/DDBJ databases">
        <authorList>
            <person name="Henning P.M."/>
            <person name="McCubbin A.G."/>
            <person name="Shore J.S."/>
        </authorList>
    </citation>
    <scope>NUCLEOTIDE SEQUENCE</scope>
    <source>
        <strain evidence="3">F60SS</strain>
        <tissue evidence="3">Leaves</tissue>
    </source>
</reference>
<dbReference type="PANTHER" id="PTHR31672">
    <property type="entry name" value="BNACNNG10540D PROTEIN"/>
    <property type="match status" value="1"/>
</dbReference>
<dbReference type="NCBIfam" id="TIGR01640">
    <property type="entry name" value="F_box_assoc_1"/>
    <property type="match status" value="1"/>
</dbReference>
<evidence type="ECO:0000259" key="2">
    <source>
        <dbReference type="SMART" id="SM00256"/>
    </source>
</evidence>
<feature type="domain" description="F-box" evidence="2">
    <location>
        <begin position="9"/>
        <end position="49"/>
    </location>
</feature>
<dbReference type="PANTHER" id="PTHR31672:SF13">
    <property type="entry name" value="F-BOX PROTEIN CPR30-LIKE"/>
    <property type="match status" value="1"/>
</dbReference>
<dbReference type="Pfam" id="PF00646">
    <property type="entry name" value="F-box"/>
    <property type="match status" value="1"/>
</dbReference>
<keyword evidence="4" id="KW-1185">Reference proteome</keyword>
<feature type="compositionally biased region" description="Acidic residues" evidence="1">
    <location>
        <begin position="71"/>
        <end position="96"/>
    </location>
</feature>
<dbReference type="InterPro" id="IPR050796">
    <property type="entry name" value="SCF_F-box_component"/>
</dbReference>
<protein>
    <recommendedName>
        <fullName evidence="2">F-box domain-containing protein</fullName>
    </recommendedName>
</protein>
<dbReference type="AlphaFoldDB" id="A0A9Q0JHZ3"/>
<sequence>MEEVVNHGLPWPTVEEILALLPVKSISRFRLVSKEWSSFLVSPKFENFRSRLLVPPAGDTKEYNEDVCETDDDYDVEEDGSDQDEEDGSDQDEEDGFNSGIKLYFPLKRAGNPVYLIGSCNGLVCVRLHYFWNYGHLVVWNPCTGIYRELPNPKYRSEDDEDGYGSYGFGYDSASQDFKILLSGRCAYSSRYSKLKTQILSLKANSWKEIPFHQEVYWDEQEGLFLNGAFHWYSGYS</sequence>
<dbReference type="InterPro" id="IPR017451">
    <property type="entry name" value="F-box-assoc_interact_dom"/>
</dbReference>
<dbReference type="SMART" id="SM00256">
    <property type="entry name" value="FBOX"/>
    <property type="match status" value="1"/>
</dbReference>
<evidence type="ECO:0000313" key="3">
    <source>
        <dbReference type="EMBL" id="KAJ4841817.1"/>
    </source>
</evidence>
<accession>A0A9Q0JHZ3</accession>
<dbReference type="SUPFAM" id="SSF81383">
    <property type="entry name" value="F-box domain"/>
    <property type="match status" value="1"/>
</dbReference>
<dbReference type="InterPro" id="IPR006527">
    <property type="entry name" value="F-box-assoc_dom_typ1"/>
</dbReference>
<organism evidence="3 4">
    <name type="scientific">Turnera subulata</name>
    <dbReference type="NCBI Taxonomy" id="218843"/>
    <lineage>
        <taxon>Eukaryota</taxon>
        <taxon>Viridiplantae</taxon>
        <taxon>Streptophyta</taxon>
        <taxon>Embryophyta</taxon>
        <taxon>Tracheophyta</taxon>
        <taxon>Spermatophyta</taxon>
        <taxon>Magnoliopsida</taxon>
        <taxon>eudicotyledons</taxon>
        <taxon>Gunneridae</taxon>
        <taxon>Pentapetalae</taxon>
        <taxon>rosids</taxon>
        <taxon>fabids</taxon>
        <taxon>Malpighiales</taxon>
        <taxon>Passifloraceae</taxon>
        <taxon>Turnera</taxon>
    </lineage>
</organism>
<dbReference type="InterPro" id="IPR036047">
    <property type="entry name" value="F-box-like_dom_sf"/>
</dbReference>
<evidence type="ECO:0000256" key="1">
    <source>
        <dbReference type="SAM" id="MobiDB-lite"/>
    </source>
</evidence>
<gene>
    <name evidence="3" type="ORF">Tsubulata_026734</name>
</gene>
<dbReference type="Pfam" id="PF07734">
    <property type="entry name" value="FBA_1"/>
    <property type="match status" value="1"/>
</dbReference>
<feature type="region of interest" description="Disordered" evidence="1">
    <location>
        <begin position="71"/>
        <end position="97"/>
    </location>
</feature>